<protein>
    <recommendedName>
        <fullName evidence="5">Secreted protein</fullName>
    </recommendedName>
</protein>
<dbReference type="Proteomes" id="UP000321046">
    <property type="component" value="Unassembled WGS sequence"/>
</dbReference>
<feature type="chain" id="PRO_5023063217" description="Secreted protein" evidence="2">
    <location>
        <begin position="28"/>
        <end position="86"/>
    </location>
</feature>
<gene>
    <name evidence="3" type="ORF">FRC96_11085</name>
</gene>
<name>A0A5C6X0W8_9DELT</name>
<evidence type="ECO:0000313" key="4">
    <source>
        <dbReference type="Proteomes" id="UP000321046"/>
    </source>
</evidence>
<evidence type="ECO:0000256" key="2">
    <source>
        <dbReference type="SAM" id="SignalP"/>
    </source>
</evidence>
<evidence type="ECO:0000256" key="1">
    <source>
        <dbReference type="SAM" id="MobiDB-lite"/>
    </source>
</evidence>
<proteinExistence type="predicted"/>
<evidence type="ECO:0008006" key="5">
    <source>
        <dbReference type="Google" id="ProtNLM"/>
    </source>
</evidence>
<evidence type="ECO:0000313" key="3">
    <source>
        <dbReference type="EMBL" id="TXD35519.1"/>
    </source>
</evidence>
<dbReference type="RefSeq" id="WP_146974561.1">
    <property type="nucleotide sequence ID" value="NZ_VOSL01000049.1"/>
</dbReference>
<organism evidence="3 4">
    <name type="scientific">Lujinxingia vulgaris</name>
    <dbReference type="NCBI Taxonomy" id="2600176"/>
    <lineage>
        <taxon>Bacteria</taxon>
        <taxon>Deltaproteobacteria</taxon>
        <taxon>Bradymonadales</taxon>
        <taxon>Lujinxingiaceae</taxon>
        <taxon>Lujinxingia</taxon>
    </lineage>
</organism>
<reference evidence="3 4" key="1">
    <citation type="submission" date="2019-08" db="EMBL/GenBank/DDBJ databases">
        <title>Bradymonadales sp. TMQ2.</title>
        <authorList>
            <person name="Liang Q."/>
        </authorList>
    </citation>
    <scope>NUCLEOTIDE SEQUENCE [LARGE SCALE GENOMIC DNA]</scope>
    <source>
        <strain evidence="3 4">TMQ2</strain>
    </source>
</reference>
<dbReference type="AlphaFoldDB" id="A0A5C6X0W8"/>
<feature type="signal peptide" evidence="2">
    <location>
        <begin position="1"/>
        <end position="27"/>
    </location>
</feature>
<keyword evidence="2" id="KW-0732">Signal</keyword>
<comment type="caution">
    <text evidence="3">The sequence shown here is derived from an EMBL/GenBank/DDBJ whole genome shotgun (WGS) entry which is preliminary data.</text>
</comment>
<accession>A0A5C6X0W8</accession>
<dbReference type="PROSITE" id="PS51257">
    <property type="entry name" value="PROKAR_LIPOPROTEIN"/>
    <property type="match status" value="1"/>
</dbReference>
<feature type="region of interest" description="Disordered" evidence="1">
    <location>
        <begin position="61"/>
        <end position="86"/>
    </location>
</feature>
<dbReference type="EMBL" id="VOSL01000049">
    <property type="protein sequence ID" value="TXD35519.1"/>
    <property type="molecule type" value="Genomic_DNA"/>
</dbReference>
<sequence length="86" mass="9117">MHPAHPRRLARLIALTAALLTGCFVNGGQPYTTSDQARPPAEIAREACARGDLATFETMAARSDDPALQCPETSHAEAEPDESSSP</sequence>
<dbReference type="OrthoDB" id="5526400at2"/>